<dbReference type="PANTHER" id="PTHR23149">
    <property type="entry name" value="G PATCH DOMAIN CONTAINING PROTEIN"/>
    <property type="match status" value="1"/>
</dbReference>
<dbReference type="PhylomeDB" id="T1IUZ8"/>
<name>T1IUZ8_STRMM</name>
<accession>T1IUZ8</accession>
<dbReference type="GO" id="GO:0003676">
    <property type="term" value="F:nucleic acid binding"/>
    <property type="evidence" value="ECO:0007669"/>
    <property type="project" value="InterPro"/>
</dbReference>
<dbReference type="PANTHER" id="PTHR23149:SF9">
    <property type="entry name" value="G PATCH DOMAIN-CONTAINING PROTEIN 4"/>
    <property type="match status" value="1"/>
</dbReference>
<dbReference type="InterPro" id="IPR000467">
    <property type="entry name" value="G_patch_dom"/>
</dbReference>
<dbReference type="Pfam" id="PF01585">
    <property type="entry name" value="G-patch"/>
    <property type="match status" value="1"/>
</dbReference>
<dbReference type="AlphaFoldDB" id="T1IUZ8"/>
<reference evidence="3" key="2">
    <citation type="submission" date="2015-02" db="UniProtKB">
        <authorList>
            <consortium name="EnsemblMetazoa"/>
        </authorList>
    </citation>
    <scope>IDENTIFICATION</scope>
</reference>
<dbReference type="EMBL" id="JH431567">
    <property type="status" value="NOT_ANNOTATED_CDS"/>
    <property type="molecule type" value="Genomic_DNA"/>
</dbReference>
<proteinExistence type="predicted"/>
<reference evidence="4" key="1">
    <citation type="submission" date="2011-05" db="EMBL/GenBank/DDBJ databases">
        <authorList>
            <person name="Richards S.R."/>
            <person name="Qu J."/>
            <person name="Jiang H."/>
            <person name="Jhangiani S.N."/>
            <person name="Agravi P."/>
            <person name="Goodspeed R."/>
            <person name="Gross S."/>
            <person name="Mandapat C."/>
            <person name="Jackson L."/>
            <person name="Mathew T."/>
            <person name="Pu L."/>
            <person name="Thornton R."/>
            <person name="Saada N."/>
            <person name="Wilczek-Boney K.B."/>
            <person name="Lee S."/>
            <person name="Kovar C."/>
            <person name="Wu Y."/>
            <person name="Scherer S.E."/>
            <person name="Worley K.C."/>
            <person name="Muzny D.M."/>
            <person name="Gibbs R."/>
        </authorList>
    </citation>
    <scope>NUCLEOTIDE SEQUENCE</scope>
    <source>
        <strain evidence="4">Brora</strain>
    </source>
</reference>
<dbReference type="HOGENOM" id="CLU_150743_0_0_1"/>
<dbReference type="EnsemblMetazoa" id="SMAR004985-RA">
    <property type="protein sequence ID" value="SMAR004985-PA"/>
    <property type="gene ID" value="SMAR004985"/>
</dbReference>
<dbReference type="eggNOG" id="KOG2809">
    <property type="taxonomic scope" value="Eukaryota"/>
</dbReference>
<evidence type="ECO:0000313" key="4">
    <source>
        <dbReference type="Proteomes" id="UP000014500"/>
    </source>
</evidence>
<dbReference type="GO" id="GO:0005730">
    <property type="term" value="C:nucleolus"/>
    <property type="evidence" value="ECO:0007669"/>
    <property type="project" value="TreeGrafter"/>
</dbReference>
<protein>
    <recommendedName>
        <fullName evidence="1">G patch domain-containing protein 4</fullName>
    </recommendedName>
</protein>
<dbReference type="OMA" id="NSKNTCY"/>
<evidence type="ECO:0000259" key="2">
    <source>
        <dbReference type="PROSITE" id="PS50174"/>
    </source>
</evidence>
<dbReference type="InterPro" id="IPR050656">
    <property type="entry name" value="PINX1"/>
</dbReference>
<keyword evidence="4" id="KW-1185">Reference proteome</keyword>
<evidence type="ECO:0000256" key="1">
    <source>
        <dbReference type="ARBA" id="ARBA00040365"/>
    </source>
</evidence>
<sequence length="117" mass="13148">MAASSEFARAELKKYGWNEGKGLGKHEDGITLAIKPKLKFDKHGVSFVLGHDSGLEYKCFWWAQAFNKAASNIIVKNSSDSSPIITERKKRNTKRKATNSKNTCYKNFVSVCTIFIN</sequence>
<dbReference type="SMART" id="SM00443">
    <property type="entry name" value="G_patch"/>
    <property type="match status" value="1"/>
</dbReference>
<evidence type="ECO:0000313" key="3">
    <source>
        <dbReference type="EnsemblMetazoa" id="SMAR004985-PA"/>
    </source>
</evidence>
<dbReference type="STRING" id="126957.T1IUZ8"/>
<dbReference type="Proteomes" id="UP000014500">
    <property type="component" value="Unassembled WGS sequence"/>
</dbReference>
<feature type="domain" description="G-patch" evidence="2">
    <location>
        <begin position="4"/>
        <end position="50"/>
    </location>
</feature>
<organism evidence="3 4">
    <name type="scientific">Strigamia maritima</name>
    <name type="common">European centipede</name>
    <name type="synonym">Geophilus maritimus</name>
    <dbReference type="NCBI Taxonomy" id="126957"/>
    <lineage>
        <taxon>Eukaryota</taxon>
        <taxon>Metazoa</taxon>
        <taxon>Ecdysozoa</taxon>
        <taxon>Arthropoda</taxon>
        <taxon>Myriapoda</taxon>
        <taxon>Chilopoda</taxon>
        <taxon>Pleurostigmophora</taxon>
        <taxon>Geophilomorpha</taxon>
        <taxon>Linotaeniidae</taxon>
        <taxon>Strigamia</taxon>
    </lineage>
</organism>
<dbReference type="PROSITE" id="PS50174">
    <property type="entry name" value="G_PATCH"/>
    <property type="match status" value="1"/>
</dbReference>